<dbReference type="Gene3D" id="1.10.630.10">
    <property type="entry name" value="Cytochrome P450"/>
    <property type="match status" value="1"/>
</dbReference>
<reference evidence="3 4" key="1">
    <citation type="submission" date="2019-06" db="EMBL/GenBank/DDBJ databases">
        <title>Sequencing the genomes of 1000 actinobacteria strains.</title>
        <authorList>
            <person name="Klenk H.-P."/>
        </authorList>
    </citation>
    <scope>NUCLEOTIDE SEQUENCE [LARGE SCALE GENOMIC DNA]</scope>
    <source>
        <strain evidence="3 4">DSM 45928</strain>
    </source>
</reference>
<dbReference type="PROSITE" id="PS00086">
    <property type="entry name" value="CYTOCHROME_P450"/>
    <property type="match status" value="1"/>
</dbReference>
<dbReference type="EMBL" id="VFOW01000001">
    <property type="protein sequence ID" value="TQL78984.1"/>
    <property type="molecule type" value="Genomic_DNA"/>
</dbReference>
<comment type="caution">
    <text evidence="3">The sequence shown here is derived from an EMBL/GenBank/DDBJ whole genome shotgun (WGS) entry which is preliminary data.</text>
</comment>
<evidence type="ECO:0000313" key="4">
    <source>
        <dbReference type="Proteomes" id="UP000317043"/>
    </source>
</evidence>
<feature type="region of interest" description="Disordered" evidence="2">
    <location>
        <begin position="1"/>
        <end position="27"/>
    </location>
</feature>
<dbReference type="InterPro" id="IPR002397">
    <property type="entry name" value="Cyt_P450_B"/>
</dbReference>
<dbReference type="Proteomes" id="UP000317043">
    <property type="component" value="Unassembled WGS sequence"/>
</dbReference>
<name>A0A543B2D4_9ACTN</name>
<dbReference type="PANTHER" id="PTHR46696">
    <property type="entry name" value="P450, PUTATIVE (EUROFUNG)-RELATED"/>
    <property type="match status" value="1"/>
</dbReference>
<dbReference type="SUPFAM" id="SSF48264">
    <property type="entry name" value="Cytochrome P450"/>
    <property type="match status" value="1"/>
</dbReference>
<evidence type="ECO:0000256" key="2">
    <source>
        <dbReference type="SAM" id="MobiDB-lite"/>
    </source>
</evidence>
<dbReference type="OrthoDB" id="3962358at2"/>
<dbReference type="GO" id="GO:0005506">
    <property type="term" value="F:iron ion binding"/>
    <property type="evidence" value="ECO:0007669"/>
    <property type="project" value="InterPro"/>
</dbReference>
<dbReference type="InParanoid" id="A0A543B2D4"/>
<dbReference type="GO" id="GO:0020037">
    <property type="term" value="F:heme binding"/>
    <property type="evidence" value="ECO:0007669"/>
    <property type="project" value="InterPro"/>
</dbReference>
<keyword evidence="4" id="KW-1185">Reference proteome</keyword>
<gene>
    <name evidence="3" type="ORF">FB566_4583</name>
</gene>
<organism evidence="3 4">
    <name type="scientific">Stackebrandtia endophytica</name>
    <dbReference type="NCBI Taxonomy" id="1496996"/>
    <lineage>
        <taxon>Bacteria</taxon>
        <taxon>Bacillati</taxon>
        <taxon>Actinomycetota</taxon>
        <taxon>Actinomycetes</taxon>
        <taxon>Glycomycetales</taxon>
        <taxon>Glycomycetaceae</taxon>
        <taxon>Stackebrandtia</taxon>
    </lineage>
</organism>
<dbReference type="InterPro" id="IPR036396">
    <property type="entry name" value="Cyt_P450_sf"/>
</dbReference>
<comment type="similarity">
    <text evidence="1">Belongs to the cytochrome P450 family.</text>
</comment>
<evidence type="ECO:0000313" key="3">
    <source>
        <dbReference type="EMBL" id="TQL78984.1"/>
    </source>
</evidence>
<dbReference type="AlphaFoldDB" id="A0A543B2D4"/>
<dbReference type="RefSeq" id="WP_142043947.1">
    <property type="nucleotide sequence ID" value="NZ_JBHTGS010000002.1"/>
</dbReference>
<dbReference type="InterPro" id="IPR017972">
    <property type="entry name" value="Cyt_P450_CS"/>
</dbReference>
<sequence length="383" mass="40730">MSDAPHLSTLNPFKARTSRLDQPDPTHAAMREAGPVVRLDGPGGSPVWIVTAEQPAREILTDPRFTKNPSHAPANWNHEAAPLEQTAEAQPSLTTLDGEPHAALRRAHAPLFSAKRIRAQSERVHHLARTLLAEVDDGAPVDLMAGFTTRFPLTVLIDLLGLPMDLVPAAGAACLRMLSDIPGQQADAIGTLAGLAASGLDRGGDGIAARLRDRLGPDTPPRDLHYHLFSLIFAGQLTTDAALGFVIAEWLTSSEPSTRSIPELVDHVLRQHPPAPFTLWRFTTTPVSVAGIDLPAGAAVLIDIRGIGTDPGHTGGTDLVFGAGPHYCIGAQLARLELTAVLTVLRDDFPRARLAVPAAHLQCSTVGGIMGDRLVQMPVLLRP</sequence>
<protein>
    <submittedName>
        <fullName evidence="3">Cytochrome P450</fullName>
    </submittedName>
</protein>
<accession>A0A543B2D4</accession>
<dbReference type="PRINTS" id="PR00359">
    <property type="entry name" value="BP450"/>
</dbReference>
<dbReference type="GO" id="GO:0004497">
    <property type="term" value="F:monooxygenase activity"/>
    <property type="evidence" value="ECO:0007669"/>
    <property type="project" value="InterPro"/>
</dbReference>
<dbReference type="GO" id="GO:0016705">
    <property type="term" value="F:oxidoreductase activity, acting on paired donors, with incorporation or reduction of molecular oxygen"/>
    <property type="evidence" value="ECO:0007669"/>
    <property type="project" value="InterPro"/>
</dbReference>
<evidence type="ECO:0000256" key="1">
    <source>
        <dbReference type="ARBA" id="ARBA00010617"/>
    </source>
</evidence>
<proteinExistence type="inferred from homology"/>
<dbReference type="PANTHER" id="PTHR46696:SF1">
    <property type="entry name" value="CYTOCHROME P450 YJIB-RELATED"/>
    <property type="match status" value="1"/>
</dbReference>